<gene>
    <name evidence="1" type="ORF">GCM10008960_31880</name>
</gene>
<dbReference type="EMBL" id="BMQN01000011">
    <property type="protein sequence ID" value="GGS02885.1"/>
    <property type="molecule type" value="Genomic_DNA"/>
</dbReference>
<sequence>MDITEGTLTLRPNSSAYAPKPDQQDLALLTQHLQKRYALNSLQDGLLYRAVVGAAIADLITRDSPTASPLAEQLLRQTIDVARLSWIVDHAGGQPRVRISRPLLSSQGVWYGPAEQRLNQRDVSVHCAAHTATYMQAQYPLQHFLHDGYWDGLEACLYTAPVPIILPPHMRVLITDIRGRHESHHTTPILWDAQVPAGYHTATAVHLSHPESSIGEVVIVLDLPQPDAQRAGVHGGALRCVTYLTRTTSWQLGWQTTQLVQPDGSAEVAPTVQYQAAERGQWGPVEARHLALALAAVPRDLLPCTHRTELNWPVAYYPLHPGPAPQPSEPATKISVT</sequence>
<accession>A0ABQ2SA41</accession>
<name>A0ABQ2SA41_9DEIO</name>
<comment type="caution">
    <text evidence="1">The sequence shown here is derived from an EMBL/GenBank/DDBJ whole genome shotgun (WGS) entry which is preliminary data.</text>
</comment>
<reference evidence="2" key="1">
    <citation type="journal article" date="2019" name="Int. J. Syst. Evol. Microbiol.">
        <title>The Global Catalogue of Microorganisms (GCM) 10K type strain sequencing project: providing services to taxonomists for standard genome sequencing and annotation.</title>
        <authorList>
            <consortium name="The Broad Institute Genomics Platform"/>
            <consortium name="The Broad Institute Genome Sequencing Center for Infectious Disease"/>
            <person name="Wu L."/>
            <person name="Ma J."/>
        </authorList>
    </citation>
    <scope>NUCLEOTIDE SEQUENCE [LARGE SCALE GENOMIC DNA]</scope>
    <source>
        <strain evidence="2">JCM 31405</strain>
    </source>
</reference>
<evidence type="ECO:0000313" key="1">
    <source>
        <dbReference type="EMBL" id="GGS02885.1"/>
    </source>
</evidence>
<organism evidence="1 2">
    <name type="scientific">Deinococcus sedimenti</name>
    <dbReference type="NCBI Taxonomy" id="1867090"/>
    <lineage>
        <taxon>Bacteria</taxon>
        <taxon>Thermotogati</taxon>
        <taxon>Deinococcota</taxon>
        <taxon>Deinococci</taxon>
        <taxon>Deinococcales</taxon>
        <taxon>Deinococcaceae</taxon>
        <taxon>Deinococcus</taxon>
    </lineage>
</organism>
<dbReference type="Proteomes" id="UP000644548">
    <property type="component" value="Unassembled WGS sequence"/>
</dbReference>
<protein>
    <submittedName>
        <fullName evidence="1">Uncharacterized protein</fullName>
    </submittedName>
</protein>
<proteinExistence type="predicted"/>
<dbReference type="RefSeq" id="WP_189074171.1">
    <property type="nucleotide sequence ID" value="NZ_BMQN01000011.1"/>
</dbReference>
<evidence type="ECO:0000313" key="2">
    <source>
        <dbReference type="Proteomes" id="UP000644548"/>
    </source>
</evidence>
<keyword evidence="2" id="KW-1185">Reference proteome</keyword>